<dbReference type="InterPro" id="IPR051137">
    <property type="entry name" value="PP4R3-like"/>
</dbReference>
<dbReference type="GO" id="GO:0030289">
    <property type="term" value="C:protein phosphatase 4 complex"/>
    <property type="evidence" value="ECO:0007669"/>
    <property type="project" value="TreeGrafter"/>
</dbReference>
<dbReference type="HOGENOM" id="CLU_004909_3_0_1"/>
<dbReference type="InterPro" id="IPR011993">
    <property type="entry name" value="PH-like_dom_sf"/>
</dbReference>
<keyword evidence="2" id="KW-0539">Nucleus</keyword>
<dbReference type="Pfam" id="PF22972">
    <property type="entry name" value="EVH1_PP4R3"/>
    <property type="match status" value="1"/>
</dbReference>
<feature type="domain" description="PP4R3 EVH1-like" evidence="5">
    <location>
        <begin position="10"/>
        <end position="74"/>
    </location>
</feature>
<dbReference type="AlphaFoldDB" id="A0A0D3KT96"/>
<protein>
    <recommendedName>
        <fullName evidence="8">Serine/threonine-protein phosphatase 4 regulatory subunit 3-like central domain-containing protein</fullName>
    </recommendedName>
</protein>
<keyword evidence="7" id="KW-1185">Reference proteome</keyword>
<evidence type="ECO:0000259" key="4">
    <source>
        <dbReference type="Pfam" id="PF04802"/>
    </source>
</evidence>
<dbReference type="STRING" id="2903.R1FTL1"/>
<sequence>MAEAESDDSRHRAKVYCLNSNGQWDDRGTGHAAVQYSPEDEAAFVVVVSEDDGSQVLLQARVHMEDIYQRQQGAALSCRRRRTLPLCTDRVPSACAAETIVSWNEPETGVDYALSFQDAEGCTDLWEQICSLQGREPDGAGGTSDAEGASSTAGSAGADTALQLPAAELRNVAAIADLLSEVPPFRRARLVELLLQSDYVPQLIAFSNNMQIVSSLANDETFLQSLRDKLADPSLSSEALHDALRLLQELTTIAKQLQLYNRSTFYRKFVLLASTQHEPALLRTCILSQRPGYELCHALIGVLVSPGGTGEKPQASEVLRALLDPDAMEGRERDEFLNLFYDEFVDKIAQPVAGKVSAGTGPLNGPTNGTSGARGGEGGAGSAEGDDPAEEAAGDVLSARQHVCELLCFFVTRHTYRIKYFILRNNVLCRVLRLAKVRDKGLVLAAIRFFRTCIGLKDEFYNRYIVKNRCFEPVVAQLLANLGRDNLVHSAILELLEFVRRENVRSLVAHLADAYGERFRTLKHVEPDNTQTLCKPRAAPTVNVVSHYRSPWLHQSCFVVRTRAALRRFLNARNPL</sequence>
<evidence type="ECO:0000259" key="5">
    <source>
        <dbReference type="Pfam" id="PF22972"/>
    </source>
</evidence>
<dbReference type="RefSeq" id="XP_005791410.1">
    <property type="nucleotide sequence ID" value="XM_005791353.1"/>
</dbReference>
<dbReference type="KEGG" id="ehx:EMIHUDRAFT_223819"/>
<feature type="region of interest" description="Disordered" evidence="3">
    <location>
        <begin position="136"/>
        <end position="156"/>
    </location>
</feature>
<feature type="domain" description="Serine/threonine-protein phosphatase 4 regulatory subunit 3-like central" evidence="4">
    <location>
        <begin position="204"/>
        <end position="270"/>
    </location>
</feature>
<evidence type="ECO:0000256" key="2">
    <source>
        <dbReference type="ARBA" id="ARBA00023242"/>
    </source>
</evidence>
<dbReference type="GO" id="GO:0005654">
    <property type="term" value="C:nucleoplasm"/>
    <property type="evidence" value="ECO:0007669"/>
    <property type="project" value="TreeGrafter"/>
</dbReference>
<proteinExistence type="predicted"/>
<name>A0A0D3KT96_EMIH1</name>
<dbReference type="Proteomes" id="UP000013827">
    <property type="component" value="Unassembled WGS sequence"/>
</dbReference>
<dbReference type="GeneID" id="17284252"/>
<dbReference type="InterPro" id="IPR006887">
    <property type="entry name" value="P4R3-like_central_dom"/>
</dbReference>
<organism evidence="6 7">
    <name type="scientific">Emiliania huxleyi (strain CCMP1516)</name>
    <dbReference type="NCBI Taxonomy" id="280463"/>
    <lineage>
        <taxon>Eukaryota</taxon>
        <taxon>Haptista</taxon>
        <taxon>Haptophyta</taxon>
        <taxon>Prymnesiophyceae</taxon>
        <taxon>Isochrysidales</taxon>
        <taxon>Noelaerhabdaceae</taxon>
        <taxon>Emiliania</taxon>
    </lineage>
</organism>
<feature type="region of interest" description="Disordered" evidence="3">
    <location>
        <begin position="358"/>
        <end position="389"/>
    </location>
</feature>
<dbReference type="Gene3D" id="2.30.29.30">
    <property type="entry name" value="Pleckstrin-homology domain (PH domain)/Phosphotyrosine-binding domain (PTB)"/>
    <property type="match status" value="1"/>
</dbReference>
<reference evidence="6" key="2">
    <citation type="submission" date="2024-10" db="UniProtKB">
        <authorList>
            <consortium name="EnsemblProtists"/>
        </authorList>
    </citation>
    <scope>IDENTIFICATION</scope>
</reference>
<dbReference type="PANTHER" id="PTHR23318:SF0">
    <property type="entry name" value="SERINE_THREONINE-PROTEIN PHOSPHATASE 4 REGULATORY SUBUNIT 3"/>
    <property type="match status" value="1"/>
</dbReference>
<feature type="compositionally biased region" description="Low complexity" evidence="3">
    <location>
        <begin position="143"/>
        <end position="156"/>
    </location>
</feature>
<evidence type="ECO:0000313" key="6">
    <source>
        <dbReference type="EnsemblProtists" id="EOD38981"/>
    </source>
</evidence>
<reference evidence="7" key="1">
    <citation type="journal article" date="2013" name="Nature">
        <title>Pan genome of the phytoplankton Emiliania underpins its global distribution.</title>
        <authorList>
            <person name="Read B.A."/>
            <person name="Kegel J."/>
            <person name="Klute M.J."/>
            <person name="Kuo A."/>
            <person name="Lefebvre S.C."/>
            <person name="Maumus F."/>
            <person name="Mayer C."/>
            <person name="Miller J."/>
            <person name="Monier A."/>
            <person name="Salamov A."/>
            <person name="Young J."/>
            <person name="Aguilar M."/>
            <person name="Claverie J.M."/>
            <person name="Frickenhaus S."/>
            <person name="Gonzalez K."/>
            <person name="Herman E.K."/>
            <person name="Lin Y.C."/>
            <person name="Napier J."/>
            <person name="Ogata H."/>
            <person name="Sarno A.F."/>
            <person name="Shmutz J."/>
            <person name="Schroeder D."/>
            <person name="de Vargas C."/>
            <person name="Verret F."/>
            <person name="von Dassow P."/>
            <person name="Valentin K."/>
            <person name="Van de Peer Y."/>
            <person name="Wheeler G."/>
            <person name="Dacks J.B."/>
            <person name="Delwiche C.F."/>
            <person name="Dyhrman S.T."/>
            <person name="Glockner G."/>
            <person name="John U."/>
            <person name="Richards T."/>
            <person name="Worden A.Z."/>
            <person name="Zhang X."/>
            <person name="Grigoriev I.V."/>
            <person name="Allen A.E."/>
            <person name="Bidle K."/>
            <person name="Borodovsky M."/>
            <person name="Bowler C."/>
            <person name="Brownlee C."/>
            <person name="Cock J.M."/>
            <person name="Elias M."/>
            <person name="Gladyshev V.N."/>
            <person name="Groth M."/>
            <person name="Guda C."/>
            <person name="Hadaegh A."/>
            <person name="Iglesias-Rodriguez M.D."/>
            <person name="Jenkins J."/>
            <person name="Jones B.M."/>
            <person name="Lawson T."/>
            <person name="Leese F."/>
            <person name="Lindquist E."/>
            <person name="Lobanov A."/>
            <person name="Lomsadze A."/>
            <person name="Malik S.B."/>
            <person name="Marsh M.E."/>
            <person name="Mackinder L."/>
            <person name="Mock T."/>
            <person name="Mueller-Roeber B."/>
            <person name="Pagarete A."/>
            <person name="Parker M."/>
            <person name="Probert I."/>
            <person name="Quesneville H."/>
            <person name="Raines C."/>
            <person name="Rensing S.A."/>
            <person name="Riano-Pachon D.M."/>
            <person name="Richier S."/>
            <person name="Rokitta S."/>
            <person name="Shiraiwa Y."/>
            <person name="Soanes D.M."/>
            <person name="van der Giezen M."/>
            <person name="Wahlund T.M."/>
            <person name="Williams B."/>
            <person name="Wilson W."/>
            <person name="Wolfe G."/>
            <person name="Wurch L.L."/>
        </authorList>
    </citation>
    <scope>NUCLEOTIDE SEQUENCE</scope>
</reference>
<dbReference type="Pfam" id="PF04802">
    <property type="entry name" value="PP4R3"/>
    <property type="match status" value="2"/>
</dbReference>
<evidence type="ECO:0000256" key="3">
    <source>
        <dbReference type="SAM" id="MobiDB-lite"/>
    </source>
</evidence>
<accession>A0A0D3KT96</accession>
<feature type="compositionally biased region" description="Gly residues" evidence="3">
    <location>
        <begin position="372"/>
        <end position="382"/>
    </location>
</feature>
<dbReference type="SUPFAM" id="SSF50729">
    <property type="entry name" value="PH domain-like"/>
    <property type="match status" value="1"/>
</dbReference>
<dbReference type="eggNOG" id="KOG2175">
    <property type="taxonomic scope" value="Eukaryota"/>
</dbReference>
<feature type="compositionally biased region" description="Low complexity" evidence="3">
    <location>
        <begin position="359"/>
        <end position="371"/>
    </location>
</feature>
<evidence type="ECO:0000256" key="1">
    <source>
        <dbReference type="ARBA" id="ARBA00004123"/>
    </source>
</evidence>
<feature type="domain" description="Serine/threonine-protein phosphatase 4 regulatory subunit 3-like central" evidence="4">
    <location>
        <begin position="271"/>
        <end position="526"/>
    </location>
</feature>
<dbReference type="GO" id="GO:0072542">
    <property type="term" value="F:protein phosphatase activator activity"/>
    <property type="evidence" value="ECO:0007669"/>
    <property type="project" value="TreeGrafter"/>
</dbReference>
<dbReference type="PaxDb" id="2903-EOD38981"/>
<dbReference type="EnsemblProtists" id="EOD38981">
    <property type="protein sequence ID" value="EOD38981"/>
    <property type="gene ID" value="EMIHUDRAFT_223819"/>
</dbReference>
<evidence type="ECO:0008006" key="8">
    <source>
        <dbReference type="Google" id="ProtNLM"/>
    </source>
</evidence>
<comment type="subcellular location">
    <subcellularLocation>
        <location evidence="1">Nucleus</location>
    </subcellularLocation>
</comment>
<evidence type="ECO:0000313" key="7">
    <source>
        <dbReference type="Proteomes" id="UP000013827"/>
    </source>
</evidence>
<dbReference type="InterPro" id="IPR055236">
    <property type="entry name" value="EVH1_PP4R3"/>
</dbReference>
<dbReference type="PANTHER" id="PTHR23318">
    <property type="entry name" value="ATP SYNTHASE GAMMA-RELATED"/>
    <property type="match status" value="1"/>
</dbReference>